<dbReference type="SUPFAM" id="SSF56112">
    <property type="entry name" value="Protein kinase-like (PK-like)"/>
    <property type="match status" value="1"/>
</dbReference>
<dbReference type="Pfam" id="PF00069">
    <property type="entry name" value="Pkinase"/>
    <property type="match status" value="1"/>
</dbReference>
<keyword evidence="2" id="KW-0547">Nucleotide-binding</keyword>
<dbReference type="InterPro" id="IPR047187">
    <property type="entry name" value="SF1_C_Upf1"/>
</dbReference>
<evidence type="ECO:0000256" key="3">
    <source>
        <dbReference type="ARBA" id="ARBA00022801"/>
    </source>
</evidence>
<comment type="similarity">
    <text evidence="1">Belongs to the DNA2/NAM7 helicase family.</text>
</comment>
<dbReference type="Proteomes" id="UP000525389">
    <property type="component" value="Unassembled WGS sequence"/>
</dbReference>
<dbReference type="InterPro" id="IPR000719">
    <property type="entry name" value="Prot_kinase_dom"/>
</dbReference>
<dbReference type="SUPFAM" id="SSF52540">
    <property type="entry name" value="P-loop containing nucleoside triphosphate hydrolases"/>
    <property type="match status" value="1"/>
</dbReference>
<evidence type="ECO:0000313" key="7">
    <source>
        <dbReference type="EMBL" id="MBB5234122.1"/>
    </source>
</evidence>
<dbReference type="RefSeq" id="WP_184027571.1">
    <property type="nucleotide sequence ID" value="NZ_JACHFN010000005.1"/>
</dbReference>
<dbReference type="SMART" id="SM00220">
    <property type="entry name" value="S_TKc"/>
    <property type="match status" value="1"/>
</dbReference>
<feature type="domain" description="Protein kinase" evidence="6">
    <location>
        <begin position="15"/>
        <end position="284"/>
    </location>
</feature>
<dbReference type="InterPro" id="IPR008271">
    <property type="entry name" value="Ser/Thr_kinase_AS"/>
</dbReference>
<dbReference type="Pfam" id="PF13087">
    <property type="entry name" value="AAA_12"/>
    <property type="match status" value="1"/>
</dbReference>
<accession>A0A7W8GEF0</accession>
<dbReference type="GO" id="GO:0005524">
    <property type="term" value="F:ATP binding"/>
    <property type="evidence" value="ECO:0007669"/>
    <property type="project" value="UniProtKB-KW"/>
</dbReference>
<dbReference type="PANTHER" id="PTHR43788">
    <property type="entry name" value="DNA2/NAM7 HELICASE FAMILY MEMBER"/>
    <property type="match status" value="1"/>
</dbReference>
<evidence type="ECO:0000256" key="2">
    <source>
        <dbReference type="ARBA" id="ARBA00022741"/>
    </source>
</evidence>
<dbReference type="PROSITE" id="PS00108">
    <property type="entry name" value="PROTEIN_KINASE_ST"/>
    <property type="match status" value="1"/>
</dbReference>
<dbReference type="Gene3D" id="1.10.510.10">
    <property type="entry name" value="Transferase(Phosphotransferase) domain 1"/>
    <property type="match status" value="1"/>
</dbReference>
<dbReference type="Gene3D" id="3.40.50.300">
    <property type="entry name" value="P-loop containing nucleotide triphosphate hydrolases"/>
    <property type="match status" value="2"/>
</dbReference>
<dbReference type="AlphaFoldDB" id="A0A7W8GEF0"/>
<organism evidence="7 8">
    <name type="scientific">Deinococcus budaensis</name>
    <dbReference type="NCBI Taxonomy" id="1665626"/>
    <lineage>
        <taxon>Bacteria</taxon>
        <taxon>Thermotogati</taxon>
        <taxon>Deinococcota</taxon>
        <taxon>Deinococci</taxon>
        <taxon>Deinococcales</taxon>
        <taxon>Deinococcaceae</taxon>
        <taxon>Deinococcus</taxon>
    </lineage>
</organism>
<evidence type="ECO:0000256" key="1">
    <source>
        <dbReference type="ARBA" id="ARBA00007913"/>
    </source>
</evidence>
<name>A0A7W8GEF0_9DEIO</name>
<dbReference type="InterPro" id="IPR027417">
    <property type="entry name" value="P-loop_NTPase"/>
</dbReference>
<keyword evidence="4" id="KW-0347">Helicase</keyword>
<dbReference type="GO" id="GO:0043139">
    <property type="term" value="F:5'-3' DNA helicase activity"/>
    <property type="evidence" value="ECO:0007669"/>
    <property type="project" value="TreeGrafter"/>
</dbReference>
<dbReference type="InterPro" id="IPR050534">
    <property type="entry name" value="Coronavir_polyprotein_1ab"/>
</dbReference>
<sequence>MTTSPSTPTYLGGRYRKVSELGDGQQRYAQVFKALDLQEGDAPVAVKVLALDGPDPSITWSMFQKELTALDGFTHPAVVALLGSYHDTERGQAGIILELVEGGLTLENHVQEAGRDLSRRKPLSWRVVQLLRILDALTSVHQRRVLHRDVKLRNVLYDERNAVLKLADFGVARLITQYGEGLRTLDDHFSLPYAAPEQRDFEMLTEATDLYAFGLVAAALLTYQLPDRDFSRRDLDSFLEPLRQQGPTEAGYAQFLAVWDRLLSRRPEERPHVSEVEQALKSLLDEVLERPETQVRLEGESRKYIERTFGVPEFLEKLNDGLRARGEQVDGDRALTVWLYGREVWLRTREDGDRLVVERAGRLHGGKLLDDRERAFPMPFRVRFSASGDAYELRNAVFDRMLVELERETDRQNRIAHLQLAADMLELKEGRLKDLWMECQWDKGSRSGGGAIKPAGGMFVVAPGDRATLRIHAASGQPPVAGCVPLGEDTEATLATFVETLEEEPSALYEDNVIGQVVGISAEQHEVTVQFSRAVQLPQDHLVLLCRNVAAERALRRQQDALEAFVEGATTNPRLPELLLKPRNNRVRDALPPPLLQPGLRPPQQVGRLVAHALSARDFYAVQGPPGTGKTTTITEVVLQILEAQPDARILLTSQNNDAVDNALEKTQEIAGDLGKPLRLLREVSEFRGRRNPLGFDETFRSWVRVTRDNSREATRGELGLLTPMAAEQEAGVRATLAHWQDQLDKANDVRQDFLLNVQVFGVTCLRLPALYRRYPHLQDLNFDWVIVDEAARAHHSELLVALVRGRRFVLVGDQRQLPPHVHREDLGDLLDKGYTEEEVRRSLFEELFDALPTNNRARLDLQFRMHSSIARLVSSLYYEPDGVTLLSDVPEAGVALPFPAFDKPNRTFWIDVDGQEQRQPPSTSAKNFREARTIRQLLDLFEKQAQEHHADPRFTWPFKVAVITPYVLQKELLDQHITPKAKEHWQHLDIQIDTVDAFQGKQADVVFFSVVSTEGYRNEFVGDPHRLNVAFSRARRLLLIVGQKARALRDPELARALQAVPASNHVPPGGAS</sequence>
<dbReference type="InterPro" id="IPR011009">
    <property type="entry name" value="Kinase-like_dom_sf"/>
</dbReference>
<evidence type="ECO:0000259" key="6">
    <source>
        <dbReference type="PROSITE" id="PS50011"/>
    </source>
</evidence>
<proteinExistence type="inferred from homology"/>
<reference evidence="7 8" key="1">
    <citation type="submission" date="2020-08" db="EMBL/GenBank/DDBJ databases">
        <title>Genomic Encyclopedia of Type Strains, Phase IV (KMG-IV): sequencing the most valuable type-strain genomes for metagenomic binning, comparative biology and taxonomic classification.</title>
        <authorList>
            <person name="Goeker M."/>
        </authorList>
    </citation>
    <scope>NUCLEOTIDE SEQUENCE [LARGE SCALE GENOMIC DNA]</scope>
    <source>
        <strain evidence="7 8">DSM 101791</strain>
    </source>
</reference>
<comment type="caution">
    <text evidence="7">The sequence shown here is derived from an EMBL/GenBank/DDBJ whole genome shotgun (WGS) entry which is preliminary data.</text>
</comment>
<dbReference type="SMART" id="SM00382">
    <property type="entry name" value="AAA"/>
    <property type="match status" value="1"/>
</dbReference>
<keyword evidence="8" id="KW-1185">Reference proteome</keyword>
<evidence type="ECO:0000313" key="8">
    <source>
        <dbReference type="Proteomes" id="UP000525389"/>
    </source>
</evidence>
<dbReference type="PROSITE" id="PS50011">
    <property type="entry name" value="PROTEIN_KINASE_DOM"/>
    <property type="match status" value="1"/>
</dbReference>
<protein>
    <recommendedName>
        <fullName evidence="6">Protein kinase domain-containing protein</fullName>
    </recommendedName>
</protein>
<dbReference type="CDD" id="cd18808">
    <property type="entry name" value="SF1_C_Upf1"/>
    <property type="match status" value="1"/>
</dbReference>
<dbReference type="GO" id="GO:0004672">
    <property type="term" value="F:protein kinase activity"/>
    <property type="evidence" value="ECO:0007669"/>
    <property type="project" value="InterPro"/>
</dbReference>
<dbReference type="InterPro" id="IPR041679">
    <property type="entry name" value="DNA2/NAM7-like_C"/>
</dbReference>
<dbReference type="InterPro" id="IPR003593">
    <property type="entry name" value="AAA+_ATPase"/>
</dbReference>
<dbReference type="PANTHER" id="PTHR43788:SF8">
    <property type="entry name" value="DNA-BINDING PROTEIN SMUBP-2"/>
    <property type="match status" value="1"/>
</dbReference>
<gene>
    <name evidence="7" type="ORF">HNQ09_001560</name>
</gene>
<dbReference type="CDD" id="cd14014">
    <property type="entry name" value="STKc_PknB_like"/>
    <property type="match status" value="1"/>
</dbReference>
<evidence type="ECO:0000256" key="4">
    <source>
        <dbReference type="ARBA" id="ARBA00022806"/>
    </source>
</evidence>
<dbReference type="EMBL" id="JACHFN010000005">
    <property type="protein sequence ID" value="MBB5234122.1"/>
    <property type="molecule type" value="Genomic_DNA"/>
</dbReference>
<dbReference type="GO" id="GO:0016787">
    <property type="term" value="F:hydrolase activity"/>
    <property type="evidence" value="ECO:0007669"/>
    <property type="project" value="UniProtKB-KW"/>
</dbReference>
<evidence type="ECO:0000256" key="5">
    <source>
        <dbReference type="ARBA" id="ARBA00022840"/>
    </source>
</evidence>
<keyword evidence="5" id="KW-0067">ATP-binding</keyword>
<dbReference type="Pfam" id="PF13086">
    <property type="entry name" value="AAA_11"/>
    <property type="match status" value="2"/>
</dbReference>
<keyword evidence="3" id="KW-0378">Hydrolase</keyword>
<dbReference type="InterPro" id="IPR041677">
    <property type="entry name" value="DNA2/NAM7_AAA_11"/>
</dbReference>